<feature type="domain" description="C3HC-type" evidence="3">
    <location>
        <begin position="154"/>
        <end position="212"/>
    </location>
</feature>
<dbReference type="AlphaFoldDB" id="A0AA86VFY9"/>
<evidence type="ECO:0000313" key="5">
    <source>
        <dbReference type="Proteomes" id="UP001189624"/>
    </source>
</evidence>
<keyword evidence="2" id="KW-0539">Nucleus</keyword>
<reference evidence="4" key="1">
    <citation type="submission" date="2023-10" db="EMBL/GenBank/DDBJ databases">
        <authorList>
            <person name="Domelevo Entfellner J.-B."/>
        </authorList>
    </citation>
    <scope>NUCLEOTIDE SEQUENCE</scope>
</reference>
<organism evidence="4 5">
    <name type="scientific">Sphenostylis stenocarpa</name>
    <dbReference type="NCBI Taxonomy" id="92480"/>
    <lineage>
        <taxon>Eukaryota</taxon>
        <taxon>Viridiplantae</taxon>
        <taxon>Streptophyta</taxon>
        <taxon>Embryophyta</taxon>
        <taxon>Tracheophyta</taxon>
        <taxon>Spermatophyta</taxon>
        <taxon>Magnoliopsida</taxon>
        <taxon>eudicotyledons</taxon>
        <taxon>Gunneridae</taxon>
        <taxon>Pentapetalae</taxon>
        <taxon>rosids</taxon>
        <taxon>fabids</taxon>
        <taxon>Fabales</taxon>
        <taxon>Fabaceae</taxon>
        <taxon>Papilionoideae</taxon>
        <taxon>50 kb inversion clade</taxon>
        <taxon>NPAAA clade</taxon>
        <taxon>indigoferoid/millettioid clade</taxon>
        <taxon>Phaseoleae</taxon>
        <taxon>Sphenostylis</taxon>
    </lineage>
</organism>
<accession>A0AA86VFY9</accession>
<dbReference type="GO" id="GO:0005634">
    <property type="term" value="C:nucleus"/>
    <property type="evidence" value="ECO:0007669"/>
    <property type="project" value="UniProtKB-SubCell"/>
</dbReference>
<protein>
    <recommendedName>
        <fullName evidence="3">C3HC-type domain-containing protein</fullName>
    </recommendedName>
</protein>
<evidence type="ECO:0000256" key="2">
    <source>
        <dbReference type="ARBA" id="ARBA00023242"/>
    </source>
</evidence>
<dbReference type="Proteomes" id="UP001189624">
    <property type="component" value="Chromosome 3"/>
</dbReference>
<comment type="subcellular location">
    <subcellularLocation>
        <location evidence="1">Nucleus</location>
    </subcellularLocation>
</comment>
<keyword evidence="5" id="KW-1185">Reference proteome</keyword>
<dbReference type="PANTHER" id="PTHR15835:SF16">
    <property type="entry name" value="F20D23.9 PROTEIN"/>
    <property type="match status" value="1"/>
</dbReference>
<dbReference type="Gramene" id="rna-AYBTSS11_LOCUS7052">
    <property type="protein sequence ID" value="CAJ1935693.1"/>
    <property type="gene ID" value="gene-AYBTSS11_LOCUS7052"/>
</dbReference>
<dbReference type="GO" id="GO:0008270">
    <property type="term" value="F:zinc ion binding"/>
    <property type="evidence" value="ECO:0007669"/>
    <property type="project" value="InterPro"/>
</dbReference>
<sequence>MREEVISSGGTVDPTPAASYALAYYELASLDMAGFKEEIVPSGFSTLIPLGISQSGLNYLRHPSLGMEVGGKGAVLITPSLSCHDTILCVEAEAKTKPISAGASSPAVPMNVGSIDGSSHGQVSKAASISCIGSQAPWTSLSTSAGASSRCCRPWERGDLLRRLATFIPSNWLGKPQIISSLACAQKGWINNGVDKIACESCGTCLSSTALPSLTSAEEFSSVCYRDRVLFFEMWRPGLVSISSVIPPLFLIPV</sequence>
<evidence type="ECO:0000259" key="3">
    <source>
        <dbReference type="Pfam" id="PF07967"/>
    </source>
</evidence>
<dbReference type="EMBL" id="OY731400">
    <property type="protein sequence ID" value="CAJ1935693.1"/>
    <property type="molecule type" value="Genomic_DNA"/>
</dbReference>
<evidence type="ECO:0000313" key="4">
    <source>
        <dbReference type="EMBL" id="CAJ1935693.1"/>
    </source>
</evidence>
<dbReference type="PANTHER" id="PTHR15835">
    <property type="entry name" value="NUCLEAR-INTERACTING PARTNER OF ALK"/>
    <property type="match status" value="1"/>
</dbReference>
<proteinExistence type="predicted"/>
<evidence type="ECO:0000256" key="1">
    <source>
        <dbReference type="ARBA" id="ARBA00004123"/>
    </source>
</evidence>
<name>A0AA86VFY9_9FABA</name>
<dbReference type="Pfam" id="PF07967">
    <property type="entry name" value="zf-C3HC"/>
    <property type="match status" value="1"/>
</dbReference>
<dbReference type="InterPro" id="IPR012935">
    <property type="entry name" value="NuBaID_N"/>
</dbReference>
<gene>
    <name evidence="4" type="ORF">AYBTSS11_LOCUS7052</name>
</gene>